<dbReference type="EMBL" id="DF820466">
    <property type="protein sequence ID" value="GAK57900.1"/>
    <property type="molecule type" value="Genomic_DNA"/>
</dbReference>
<feature type="transmembrane region" description="Helical" evidence="8">
    <location>
        <begin position="139"/>
        <end position="155"/>
    </location>
</feature>
<evidence type="ECO:0000256" key="1">
    <source>
        <dbReference type="ARBA" id="ARBA00004651"/>
    </source>
</evidence>
<evidence type="ECO:0000256" key="4">
    <source>
        <dbReference type="ARBA" id="ARBA00022679"/>
    </source>
</evidence>
<feature type="transmembrane region" description="Helical" evidence="8">
    <location>
        <begin position="353"/>
        <end position="372"/>
    </location>
</feature>
<gene>
    <name evidence="10" type="ORF">U27_04872</name>
</gene>
<dbReference type="GO" id="GO:0016763">
    <property type="term" value="F:pentosyltransferase activity"/>
    <property type="evidence" value="ECO:0007669"/>
    <property type="project" value="TreeGrafter"/>
</dbReference>
<reference evidence="10" key="1">
    <citation type="journal article" date="2015" name="PeerJ">
        <title>First genomic representation of candidate bacterial phylum KSB3 points to enhanced environmental sensing as a trigger of wastewater bulking.</title>
        <authorList>
            <person name="Sekiguchi Y."/>
            <person name="Ohashi A."/>
            <person name="Parks D.H."/>
            <person name="Yamauchi T."/>
            <person name="Tyson G.W."/>
            <person name="Hugenholtz P."/>
        </authorList>
    </citation>
    <scope>NUCLEOTIDE SEQUENCE [LARGE SCALE GENOMIC DNA]</scope>
</reference>
<evidence type="ECO:0000256" key="8">
    <source>
        <dbReference type="SAM" id="Phobius"/>
    </source>
</evidence>
<dbReference type="PANTHER" id="PTHR33908:SF11">
    <property type="entry name" value="MEMBRANE PROTEIN"/>
    <property type="match status" value="1"/>
</dbReference>
<feature type="transmembrane region" description="Helical" evidence="8">
    <location>
        <begin position="271"/>
        <end position="288"/>
    </location>
</feature>
<keyword evidence="6 8" id="KW-1133">Transmembrane helix</keyword>
<feature type="transmembrane region" description="Helical" evidence="8">
    <location>
        <begin position="325"/>
        <end position="341"/>
    </location>
</feature>
<proteinExistence type="predicted"/>
<name>A0A081BZZ5_VECG1</name>
<evidence type="ECO:0000313" key="11">
    <source>
        <dbReference type="Proteomes" id="UP000030661"/>
    </source>
</evidence>
<organism evidence="10">
    <name type="scientific">Vecturithrix granuli</name>
    <dbReference type="NCBI Taxonomy" id="1499967"/>
    <lineage>
        <taxon>Bacteria</taxon>
        <taxon>Candidatus Moduliflexota</taxon>
        <taxon>Candidatus Vecturitrichia</taxon>
        <taxon>Candidatus Vecturitrichales</taxon>
        <taxon>Candidatus Vecturitrichaceae</taxon>
        <taxon>Candidatus Vecturithrix</taxon>
    </lineage>
</organism>
<keyword evidence="4 10" id="KW-0808">Transferase</keyword>
<protein>
    <submittedName>
        <fullName evidence="10">4-amino-4-deoxy-L-arabinose transferase and related glycosyltransferase of PMT family</fullName>
    </submittedName>
</protein>
<evidence type="ECO:0000313" key="10">
    <source>
        <dbReference type="EMBL" id="GAK57900.1"/>
    </source>
</evidence>
<keyword evidence="2" id="KW-1003">Cell membrane</keyword>
<dbReference type="Proteomes" id="UP000030661">
    <property type="component" value="Unassembled WGS sequence"/>
</dbReference>
<feature type="transmembrane region" description="Helical" evidence="8">
    <location>
        <begin position="88"/>
        <end position="107"/>
    </location>
</feature>
<keyword evidence="5 8" id="KW-0812">Transmembrane</keyword>
<sequence length="601" mass="68535">MNVSYSDRRKQAIMYGGVLSLFIIAGAVSLSYRSIWGTDIRGYIYRADAIYFNHQLPSAIGAISSVLYPVNIALAYPLVGHTLLATHLFNLLMWLLTPILFFFLLRRMLHNDIWAWIGAIIYLGYPTNFVLLNQNSTEVVLVFWLMVTFLLIEYGRTRPALLSLVGITCALMVLTRLFDGLLFTGILGIAICYDHRKRLPVRWLALGIMLFIGVQWVFSVILGYSLLETYDKYIRLGVDAYFLPTEQNSSGDRGVILNALAYTRWFLGKKWAPMFLLCIVPGCVHLLRKNRTAPAAAFLAYSMFLVFFLGGVFREPFFLRQAVKVIVPLVIVLICGAKMWYDWLNQALGRTGKWIAPSVFVIIFLGCASLFYHQNSVFIMIMEDIIPPSSLLKIIRSNPELPVFPPTGTEDVELRENMIKAVTGAYRPSYLSRVAQQAWEKGLPHQERAQADFAYHATFEDETSWRTDGVKITGTSPLWLAERPGHLGAFPYQAEATLVLMFTFPQKAQKIMISDIHSQWSPGDVLRMWTSSDGQRWTLRHDYALRYRKMYYHEELTEEIAGIKTLYVKYYFYAGDPSRDASDNRGAALDEFSLAVTFQSK</sequence>
<dbReference type="STRING" id="1499967.U27_04872"/>
<dbReference type="HOGENOM" id="CLU_453922_0_0_0"/>
<feature type="domain" description="Glycosyltransferase RgtA/B/C/D-like" evidence="9">
    <location>
        <begin position="71"/>
        <end position="212"/>
    </location>
</feature>
<dbReference type="GO" id="GO:0005886">
    <property type="term" value="C:plasma membrane"/>
    <property type="evidence" value="ECO:0007669"/>
    <property type="project" value="UniProtKB-SubCell"/>
</dbReference>
<keyword evidence="7 8" id="KW-0472">Membrane</keyword>
<comment type="subcellular location">
    <subcellularLocation>
        <location evidence="1">Cell membrane</location>
        <topology evidence="1">Multi-pass membrane protein</topology>
    </subcellularLocation>
</comment>
<feature type="transmembrane region" description="Helical" evidence="8">
    <location>
        <begin position="203"/>
        <end position="227"/>
    </location>
</feature>
<keyword evidence="3" id="KW-0328">Glycosyltransferase</keyword>
<dbReference type="GO" id="GO:0009103">
    <property type="term" value="P:lipopolysaccharide biosynthetic process"/>
    <property type="evidence" value="ECO:0007669"/>
    <property type="project" value="UniProtKB-ARBA"/>
</dbReference>
<feature type="transmembrane region" description="Helical" evidence="8">
    <location>
        <begin position="56"/>
        <end position="76"/>
    </location>
</feature>
<feature type="transmembrane region" description="Helical" evidence="8">
    <location>
        <begin position="12"/>
        <end position="36"/>
    </location>
</feature>
<keyword evidence="11" id="KW-1185">Reference proteome</keyword>
<evidence type="ECO:0000256" key="3">
    <source>
        <dbReference type="ARBA" id="ARBA00022676"/>
    </source>
</evidence>
<evidence type="ECO:0000256" key="5">
    <source>
        <dbReference type="ARBA" id="ARBA00022692"/>
    </source>
</evidence>
<evidence type="ECO:0000256" key="7">
    <source>
        <dbReference type="ARBA" id="ARBA00023136"/>
    </source>
</evidence>
<evidence type="ECO:0000259" key="9">
    <source>
        <dbReference type="Pfam" id="PF13231"/>
    </source>
</evidence>
<accession>A0A081BZZ5</accession>
<feature type="transmembrane region" description="Helical" evidence="8">
    <location>
        <begin position="295"/>
        <end position="313"/>
    </location>
</feature>
<feature type="transmembrane region" description="Helical" evidence="8">
    <location>
        <begin position="113"/>
        <end position="132"/>
    </location>
</feature>
<dbReference type="InterPro" id="IPR038731">
    <property type="entry name" value="RgtA/B/C-like"/>
</dbReference>
<evidence type="ECO:0000256" key="6">
    <source>
        <dbReference type="ARBA" id="ARBA00022989"/>
    </source>
</evidence>
<evidence type="ECO:0000256" key="2">
    <source>
        <dbReference type="ARBA" id="ARBA00022475"/>
    </source>
</evidence>
<dbReference type="PANTHER" id="PTHR33908">
    <property type="entry name" value="MANNOSYLTRANSFERASE YKCB-RELATED"/>
    <property type="match status" value="1"/>
</dbReference>
<dbReference type="Pfam" id="PF13231">
    <property type="entry name" value="PMT_2"/>
    <property type="match status" value="1"/>
</dbReference>
<dbReference type="AlphaFoldDB" id="A0A081BZZ5"/>
<feature type="transmembrane region" description="Helical" evidence="8">
    <location>
        <begin position="161"/>
        <end position="191"/>
    </location>
</feature>
<dbReference type="InterPro" id="IPR050297">
    <property type="entry name" value="LipidA_mod_glycosyltrf_83"/>
</dbReference>